<dbReference type="EMBL" id="MFDF01000020">
    <property type="protein sequence ID" value="OGE34985.1"/>
    <property type="molecule type" value="Genomic_DNA"/>
</dbReference>
<name>A0A1F5K2C3_9BACT</name>
<evidence type="ECO:0000313" key="2">
    <source>
        <dbReference type="Proteomes" id="UP000179051"/>
    </source>
</evidence>
<evidence type="ECO:0000313" key="1">
    <source>
        <dbReference type="EMBL" id="OGE34985.1"/>
    </source>
</evidence>
<dbReference type="NCBIfam" id="TIGR00278">
    <property type="entry name" value="membrane protein insertion efficiency factor YidD"/>
    <property type="match status" value="1"/>
</dbReference>
<dbReference type="SMART" id="SM01234">
    <property type="entry name" value="Haemolytic"/>
    <property type="match status" value="1"/>
</dbReference>
<accession>A0A1F5K2C3</accession>
<evidence type="ECO:0008006" key="3">
    <source>
        <dbReference type="Google" id="ProtNLM"/>
    </source>
</evidence>
<proteinExistence type="predicted"/>
<gene>
    <name evidence="1" type="ORF">A3E66_04160</name>
</gene>
<dbReference type="Pfam" id="PF01809">
    <property type="entry name" value="YidD"/>
    <property type="match status" value="1"/>
</dbReference>
<dbReference type="Proteomes" id="UP000179051">
    <property type="component" value="Unassembled WGS sequence"/>
</dbReference>
<reference evidence="1 2" key="1">
    <citation type="journal article" date="2016" name="Nat. Commun.">
        <title>Thousands of microbial genomes shed light on interconnected biogeochemical processes in an aquifer system.</title>
        <authorList>
            <person name="Anantharaman K."/>
            <person name="Brown C.T."/>
            <person name="Hug L.A."/>
            <person name="Sharon I."/>
            <person name="Castelle C.J."/>
            <person name="Probst A.J."/>
            <person name="Thomas B.C."/>
            <person name="Singh A."/>
            <person name="Wilkins M.J."/>
            <person name="Karaoz U."/>
            <person name="Brodie E.L."/>
            <person name="Williams K.H."/>
            <person name="Hubbard S.S."/>
            <person name="Banfield J.F."/>
        </authorList>
    </citation>
    <scope>NUCLEOTIDE SEQUENCE [LARGE SCALE GENOMIC DNA]</scope>
</reference>
<dbReference type="InterPro" id="IPR002696">
    <property type="entry name" value="Membr_insert_effic_factor_YidD"/>
</dbReference>
<sequence length="64" mass="7427">MISIRLIEFYQKYLSFDRGILMFLAPGGACRYPVSCSEYTKRAIREFGVIRGSFLGIRRIISCR</sequence>
<dbReference type="AlphaFoldDB" id="A0A1F5K2C3"/>
<organism evidence="1 2">
    <name type="scientific">Candidatus Daviesbacteria bacterium RIFCSPHIGHO2_12_FULL_37_16</name>
    <dbReference type="NCBI Taxonomy" id="1797778"/>
    <lineage>
        <taxon>Bacteria</taxon>
        <taxon>Candidatus Daviesiibacteriota</taxon>
    </lineage>
</organism>
<comment type="caution">
    <text evidence="1">The sequence shown here is derived from an EMBL/GenBank/DDBJ whole genome shotgun (WGS) entry which is preliminary data.</text>
</comment>
<protein>
    <recommendedName>
        <fullName evidence="3">Membrane protein insertion efficiency factor YidD</fullName>
    </recommendedName>
</protein>